<evidence type="ECO:0000313" key="2">
    <source>
        <dbReference type="Proteomes" id="UP001269819"/>
    </source>
</evidence>
<reference evidence="1 2" key="1">
    <citation type="submission" date="2023-10" db="EMBL/GenBank/DDBJ databases">
        <title>Characteristics and mechanism of a salt-tolerant marine origin heterotrophic nitrifying- aerobic denitrifying bacteria Marinobacter xestospongiae HN1.</title>
        <authorList>
            <person name="Qi R."/>
        </authorList>
    </citation>
    <scope>NUCLEOTIDE SEQUENCE [LARGE SCALE GENOMIC DNA]</scope>
    <source>
        <strain evidence="1 2">HN1</strain>
    </source>
</reference>
<dbReference type="EMBL" id="JAWIIJ010000002">
    <property type="protein sequence ID" value="MDV2077793.1"/>
    <property type="molecule type" value="Genomic_DNA"/>
</dbReference>
<sequence length="86" mass="10340">MSKSVHPPENVEGELLETLKRRYPELESNEGVFQQISYDSDSSPQAKYSARVNYHLGQSVSTALFEYREDREKRSYYWYCRHDWRD</sequence>
<accession>A0ABU3VU49</accession>
<dbReference type="RefSeq" id="WP_316972672.1">
    <property type="nucleotide sequence ID" value="NZ_JAWIIJ010000002.1"/>
</dbReference>
<evidence type="ECO:0000313" key="1">
    <source>
        <dbReference type="EMBL" id="MDV2077793.1"/>
    </source>
</evidence>
<organism evidence="1 2">
    <name type="scientific">Marinobacter xestospongiae</name>
    <dbReference type="NCBI Taxonomy" id="994319"/>
    <lineage>
        <taxon>Bacteria</taxon>
        <taxon>Pseudomonadati</taxon>
        <taxon>Pseudomonadota</taxon>
        <taxon>Gammaproteobacteria</taxon>
        <taxon>Pseudomonadales</taxon>
        <taxon>Marinobacteraceae</taxon>
        <taxon>Marinobacter</taxon>
    </lineage>
</organism>
<comment type="caution">
    <text evidence="1">The sequence shown here is derived from an EMBL/GenBank/DDBJ whole genome shotgun (WGS) entry which is preliminary data.</text>
</comment>
<proteinExistence type="predicted"/>
<name>A0ABU3VU49_9GAMM</name>
<dbReference type="Proteomes" id="UP001269819">
    <property type="component" value="Unassembled WGS sequence"/>
</dbReference>
<keyword evidence="2" id="KW-1185">Reference proteome</keyword>
<gene>
    <name evidence="1" type="ORF">RYS15_03830</name>
</gene>
<protein>
    <submittedName>
        <fullName evidence="1">Uncharacterized protein</fullName>
    </submittedName>
</protein>